<evidence type="ECO:0000313" key="5">
    <source>
        <dbReference type="Proteomes" id="UP001461960"/>
    </source>
</evidence>
<dbReference type="GO" id="GO:0016491">
    <property type="term" value="F:oxidoreductase activity"/>
    <property type="evidence" value="ECO:0007669"/>
    <property type="project" value="UniProtKB-KW"/>
</dbReference>
<dbReference type="InterPro" id="IPR012349">
    <property type="entry name" value="Split_barrel_FMN-bd"/>
</dbReference>
<dbReference type="Gene3D" id="3.90.79.10">
    <property type="entry name" value="Nucleoside Triphosphate Pyrophosphohydrolase"/>
    <property type="match status" value="1"/>
</dbReference>
<dbReference type="Pfam" id="PF01613">
    <property type="entry name" value="Flavin_Reduct"/>
    <property type="match status" value="1"/>
</dbReference>
<proteinExistence type="inferred from homology"/>
<dbReference type="SUPFAM" id="SSF50475">
    <property type="entry name" value="FMN-binding split barrel"/>
    <property type="match status" value="1"/>
</dbReference>
<gene>
    <name evidence="4" type="ORF">AAIR29_03025</name>
</gene>
<dbReference type="InterPro" id="IPR050268">
    <property type="entry name" value="NADH-dep_flavin_reductase"/>
</dbReference>
<keyword evidence="5" id="KW-1185">Reference proteome</keyword>
<keyword evidence="2 4" id="KW-0560">Oxidoreductase</keyword>
<name>A0ABU9X6L3_9GAMM</name>
<evidence type="ECO:0000313" key="4">
    <source>
        <dbReference type="EMBL" id="MEN2750599.1"/>
    </source>
</evidence>
<protein>
    <submittedName>
        <fullName evidence="4">Flavin reductase family protein</fullName>
        <ecNumber evidence="4">1.-.-.-</ecNumber>
    </submittedName>
</protein>
<reference evidence="4 5" key="1">
    <citation type="submission" date="2024-05" db="EMBL/GenBank/DDBJ databases">
        <authorList>
            <person name="Kim H.-Y."/>
            <person name="Kim E."/>
            <person name="Cai Y."/>
            <person name="Yang S.-M."/>
            <person name="Lee W."/>
        </authorList>
    </citation>
    <scope>NUCLEOTIDE SEQUENCE [LARGE SCALE GENOMIC DNA]</scope>
    <source>
        <strain evidence="4 5">FBL11</strain>
    </source>
</reference>
<dbReference type="InterPro" id="IPR002563">
    <property type="entry name" value="Flavin_Rdtase-like_dom"/>
</dbReference>
<dbReference type="PANTHER" id="PTHR30466:SF11">
    <property type="entry name" value="FLAVIN-DEPENDENT MONOOXYGENASE, REDUCTASE SUBUNIT HSAB"/>
    <property type="match status" value="1"/>
</dbReference>
<evidence type="ECO:0000256" key="1">
    <source>
        <dbReference type="ARBA" id="ARBA00008898"/>
    </source>
</evidence>
<feature type="domain" description="Flavin reductase like" evidence="3">
    <location>
        <begin position="13"/>
        <end position="156"/>
    </location>
</feature>
<sequence>MKQLDSKALRNAFGSYMTGVTVITAMTDDGKPVGFTANSFTSVSLKPPLLLVCPAKSLSSFDVFANCENFAVNILSEDQQNISNIFAGSKDDRFSQIVWHTDEQGNPIIDGALTHFSCKTERNLEAGDHHLLVGQVLDFSAREGRGLGYASGGYFSLGLEREAAEISTQQQQVSVGVIIEHDGKVLLSQSDGKANLPNTITDDNTNAFSTIKQFLAEKGIDAQLGAVFSIYENTKNNNNYIFYRAFAESADTKGLGEYVAIDSLAEQNFATQAMATMMNRYAIESKNGFYGVYVGKEEFGKVH</sequence>
<comment type="similarity">
    <text evidence="1">Belongs to the non-flavoprotein flavin reductase family.</text>
</comment>
<dbReference type="Proteomes" id="UP001461960">
    <property type="component" value="Unassembled WGS sequence"/>
</dbReference>
<evidence type="ECO:0000256" key="2">
    <source>
        <dbReference type="ARBA" id="ARBA00023002"/>
    </source>
</evidence>
<dbReference type="Gene3D" id="2.30.110.10">
    <property type="entry name" value="Electron Transport, Fmn-binding Protein, Chain A"/>
    <property type="match status" value="1"/>
</dbReference>
<dbReference type="EC" id="1.-.-.-" evidence="4"/>
<dbReference type="SMART" id="SM00903">
    <property type="entry name" value="Flavin_Reduct"/>
    <property type="match status" value="1"/>
</dbReference>
<accession>A0ABU9X6L3</accession>
<dbReference type="PANTHER" id="PTHR30466">
    <property type="entry name" value="FLAVIN REDUCTASE"/>
    <property type="match status" value="1"/>
</dbReference>
<dbReference type="EMBL" id="JBDGHN010000002">
    <property type="protein sequence ID" value="MEN2750599.1"/>
    <property type="molecule type" value="Genomic_DNA"/>
</dbReference>
<comment type="caution">
    <text evidence="4">The sequence shown here is derived from an EMBL/GenBank/DDBJ whole genome shotgun (WGS) entry which is preliminary data.</text>
</comment>
<evidence type="ECO:0000259" key="3">
    <source>
        <dbReference type="SMART" id="SM00903"/>
    </source>
</evidence>
<dbReference type="RefSeq" id="WP_299216492.1">
    <property type="nucleotide sequence ID" value="NZ_JBDGHN010000002.1"/>
</dbReference>
<organism evidence="4 5">
    <name type="scientific">Psychrobacter saeujeotis</name>
    <dbReference type="NCBI Taxonomy" id="3143436"/>
    <lineage>
        <taxon>Bacteria</taxon>
        <taxon>Pseudomonadati</taxon>
        <taxon>Pseudomonadota</taxon>
        <taxon>Gammaproteobacteria</taxon>
        <taxon>Moraxellales</taxon>
        <taxon>Moraxellaceae</taxon>
        <taxon>Psychrobacter</taxon>
    </lineage>
</organism>